<gene>
    <name evidence="1" type="ORF">PPSIR1_41759</name>
</gene>
<keyword evidence="2" id="KW-1185">Reference proteome</keyword>
<sequence>MPSRIYAEPWTWAELAAVIERGATIDIAMVSVGKLRTSATGVSSEQLEGDCAGATHIVRSALAGAFAMGTGTRGSVSTTAELFELADVGGSSTAERSALDWSGDVQACTSSDPRAPNPPADCLAILRVELQALTSAPMNPAQLEACGKFPAPDAERGERALARACATGRGLTCG</sequence>
<dbReference type="OrthoDB" id="5483576at2"/>
<dbReference type="eggNOG" id="COG0790">
    <property type="taxonomic scope" value="Bacteria"/>
</dbReference>
<organism evidence="1 2">
    <name type="scientific">Plesiocystis pacifica SIR-1</name>
    <dbReference type="NCBI Taxonomy" id="391625"/>
    <lineage>
        <taxon>Bacteria</taxon>
        <taxon>Pseudomonadati</taxon>
        <taxon>Myxococcota</taxon>
        <taxon>Polyangia</taxon>
        <taxon>Nannocystales</taxon>
        <taxon>Nannocystaceae</taxon>
        <taxon>Plesiocystis</taxon>
    </lineage>
</organism>
<dbReference type="Proteomes" id="UP000005801">
    <property type="component" value="Unassembled WGS sequence"/>
</dbReference>
<accession>A6G0U3</accession>
<evidence type="ECO:0000313" key="2">
    <source>
        <dbReference type="Proteomes" id="UP000005801"/>
    </source>
</evidence>
<dbReference type="AlphaFoldDB" id="A6G0U3"/>
<name>A6G0U3_9BACT</name>
<reference evidence="1 2" key="1">
    <citation type="submission" date="2007-06" db="EMBL/GenBank/DDBJ databases">
        <authorList>
            <person name="Shimkets L."/>
            <person name="Ferriera S."/>
            <person name="Johnson J."/>
            <person name="Kravitz S."/>
            <person name="Beeson K."/>
            <person name="Sutton G."/>
            <person name="Rogers Y.-H."/>
            <person name="Friedman R."/>
            <person name="Frazier M."/>
            <person name="Venter J.C."/>
        </authorList>
    </citation>
    <scope>NUCLEOTIDE SEQUENCE [LARGE SCALE GENOMIC DNA]</scope>
    <source>
        <strain evidence="1 2">SIR-1</strain>
    </source>
</reference>
<dbReference type="RefSeq" id="WP_006970342.1">
    <property type="nucleotide sequence ID" value="NZ_ABCS01000010.1"/>
</dbReference>
<dbReference type="EMBL" id="ABCS01000010">
    <property type="protein sequence ID" value="EDM80481.1"/>
    <property type="molecule type" value="Genomic_DNA"/>
</dbReference>
<comment type="caution">
    <text evidence="1">The sequence shown here is derived from an EMBL/GenBank/DDBJ whole genome shotgun (WGS) entry which is preliminary data.</text>
</comment>
<proteinExistence type="predicted"/>
<evidence type="ECO:0000313" key="1">
    <source>
        <dbReference type="EMBL" id="EDM80481.1"/>
    </source>
</evidence>
<dbReference type="STRING" id="391625.PPSIR1_41759"/>
<protein>
    <submittedName>
        <fullName evidence="1">Uncharacterized protein</fullName>
    </submittedName>
</protein>